<evidence type="ECO:0000256" key="2">
    <source>
        <dbReference type="SAM" id="Phobius"/>
    </source>
</evidence>
<protein>
    <submittedName>
        <fullName evidence="3">Membrane protein</fullName>
    </submittedName>
</protein>
<feature type="compositionally biased region" description="Low complexity" evidence="1">
    <location>
        <begin position="1"/>
        <end position="24"/>
    </location>
</feature>
<keyword evidence="2" id="KW-1133">Transmembrane helix</keyword>
<dbReference type="KEGG" id="scl:sce6899"/>
<dbReference type="Pfam" id="PF09900">
    <property type="entry name" value="DUF2127"/>
    <property type="match status" value="1"/>
</dbReference>
<proteinExistence type="predicted"/>
<accession>A9GXA8</accession>
<feature type="region of interest" description="Disordered" evidence="1">
    <location>
        <begin position="225"/>
        <end position="246"/>
    </location>
</feature>
<dbReference type="EMBL" id="AM746676">
    <property type="protein sequence ID" value="CAN97068.1"/>
    <property type="molecule type" value="Genomic_DNA"/>
</dbReference>
<feature type="region of interest" description="Disordered" evidence="1">
    <location>
        <begin position="1"/>
        <end position="28"/>
    </location>
</feature>
<gene>
    <name evidence="3" type="ordered locus">sce6899</name>
</gene>
<name>A9GXA8_SORC5</name>
<evidence type="ECO:0000313" key="3">
    <source>
        <dbReference type="EMBL" id="CAN97068.1"/>
    </source>
</evidence>
<keyword evidence="2" id="KW-0812">Transmembrane</keyword>
<sequence length="246" mass="26623">MSMRSSSASARSRMSRSSGPSLPRGRVRSTAPRWLSSAGLFEIDRGRRARETRARMERMAARDRFAAGQAHALRRALGVRVIIVYKLAKSVLQIVLAIAIFLLASSGLAARAHAFAVTLARESASAWSAALMDVVSKATTPHGAHVVSAALAADSLLSFIEGSSLRHGYRWAPWLVVGATASLVPFEIMDLVRHGWRLTRIVILVINIVIVAYLSRRARREHRSCSATTGCDTTLPPGAGERTIEG</sequence>
<dbReference type="HOGENOM" id="CLU_1128468_0_0_7"/>
<keyword evidence="2" id="KW-0472">Membrane</keyword>
<feature type="transmembrane region" description="Helical" evidence="2">
    <location>
        <begin position="195"/>
        <end position="214"/>
    </location>
</feature>
<evidence type="ECO:0000313" key="4">
    <source>
        <dbReference type="Proteomes" id="UP000002139"/>
    </source>
</evidence>
<dbReference type="Proteomes" id="UP000002139">
    <property type="component" value="Chromosome"/>
</dbReference>
<keyword evidence="4" id="KW-1185">Reference proteome</keyword>
<evidence type="ECO:0000256" key="1">
    <source>
        <dbReference type="SAM" id="MobiDB-lite"/>
    </source>
</evidence>
<dbReference type="InterPro" id="IPR021125">
    <property type="entry name" value="DUF2127"/>
</dbReference>
<dbReference type="AlphaFoldDB" id="A9GXA8"/>
<organism evidence="3 4">
    <name type="scientific">Sorangium cellulosum (strain So ce56)</name>
    <name type="common">Polyangium cellulosum (strain So ce56)</name>
    <dbReference type="NCBI Taxonomy" id="448385"/>
    <lineage>
        <taxon>Bacteria</taxon>
        <taxon>Pseudomonadati</taxon>
        <taxon>Myxococcota</taxon>
        <taxon>Polyangia</taxon>
        <taxon>Polyangiales</taxon>
        <taxon>Polyangiaceae</taxon>
        <taxon>Sorangium</taxon>
    </lineage>
</organism>
<dbReference type="STRING" id="448385.sce6899"/>
<reference evidence="3 4" key="1">
    <citation type="journal article" date="2007" name="Nat. Biotechnol.">
        <title>Complete genome sequence of the myxobacterium Sorangium cellulosum.</title>
        <authorList>
            <person name="Schneiker S."/>
            <person name="Perlova O."/>
            <person name="Kaiser O."/>
            <person name="Gerth K."/>
            <person name="Alici A."/>
            <person name="Altmeyer M.O."/>
            <person name="Bartels D."/>
            <person name="Bekel T."/>
            <person name="Beyer S."/>
            <person name="Bode E."/>
            <person name="Bode H.B."/>
            <person name="Bolten C.J."/>
            <person name="Choudhuri J.V."/>
            <person name="Doss S."/>
            <person name="Elnakady Y.A."/>
            <person name="Frank B."/>
            <person name="Gaigalat L."/>
            <person name="Goesmann A."/>
            <person name="Groeger C."/>
            <person name="Gross F."/>
            <person name="Jelsbak L."/>
            <person name="Jelsbak L."/>
            <person name="Kalinowski J."/>
            <person name="Kegler C."/>
            <person name="Knauber T."/>
            <person name="Konietzny S."/>
            <person name="Kopp M."/>
            <person name="Krause L."/>
            <person name="Krug D."/>
            <person name="Linke B."/>
            <person name="Mahmud T."/>
            <person name="Martinez-Arias R."/>
            <person name="McHardy A.C."/>
            <person name="Merai M."/>
            <person name="Meyer F."/>
            <person name="Mormann S."/>
            <person name="Munoz-Dorado J."/>
            <person name="Perez J."/>
            <person name="Pradella S."/>
            <person name="Rachid S."/>
            <person name="Raddatz G."/>
            <person name="Rosenau F."/>
            <person name="Rueckert C."/>
            <person name="Sasse F."/>
            <person name="Scharfe M."/>
            <person name="Schuster S.C."/>
            <person name="Suen G."/>
            <person name="Treuner-Lange A."/>
            <person name="Velicer G.J."/>
            <person name="Vorholter F.-J."/>
            <person name="Weissman K.J."/>
            <person name="Welch R.D."/>
            <person name="Wenzel S.C."/>
            <person name="Whitworth D.E."/>
            <person name="Wilhelm S."/>
            <person name="Wittmann C."/>
            <person name="Bloecker H."/>
            <person name="Puehler A."/>
            <person name="Mueller R."/>
        </authorList>
    </citation>
    <scope>NUCLEOTIDE SEQUENCE [LARGE SCALE GENOMIC DNA]</scope>
    <source>
        <strain evidence="4">So ce56</strain>
    </source>
</reference>